<keyword evidence="1" id="KW-1133">Transmembrane helix</keyword>
<proteinExistence type="predicted"/>
<dbReference type="AlphaFoldDB" id="A0A1G2T0C3"/>
<dbReference type="EMBL" id="MHVH01000005">
    <property type="protein sequence ID" value="OHA90448.1"/>
    <property type="molecule type" value="Genomic_DNA"/>
</dbReference>
<comment type="caution">
    <text evidence="2">The sequence shown here is derived from an EMBL/GenBank/DDBJ whole genome shotgun (WGS) entry which is preliminary data.</text>
</comment>
<evidence type="ECO:0000256" key="1">
    <source>
        <dbReference type="SAM" id="Phobius"/>
    </source>
</evidence>
<name>A0A1G2T0C3_9BACT</name>
<reference evidence="2 3" key="1">
    <citation type="journal article" date="2016" name="Nat. Commun.">
        <title>Thousands of microbial genomes shed light on interconnected biogeochemical processes in an aquifer system.</title>
        <authorList>
            <person name="Anantharaman K."/>
            <person name="Brown C.T."/>
            <person name="Hug L.A."/>
            <person name="Sharon I."/>
            <person name="Castelle C.J."/>
            <person name="Probst A.J."/>
            <person name="Thomas B.C."/>
            <person name="Singh A."/>
            <person name="Wilkins M.J."/>
            <person name="Karaoz U."/>
            <person name="Brodie E.L."/>
            <person name="Williams K.H."/>
            <person name="Hubbard S.S."/>
            <person name="Banfield J.F."/>
        </authorList>
    </citation>
    <scope>NUCLEOTIDE SEQUENCE [LARGE SCALE GENOMIC DNA]</scope>
</reference>
<evidence type="ECO:0000313" key="2">
    <source>
        <dbReference type="EMBL" id="OHA90448.1"/>
    </source>
</evidence>
<keyword evidence="1" id="KW-0472">Membrane</keyword>
<keyword evidence="1" id="KW-0812">Transmembrane</keyword>
<protein>
    <submittedName>
        <fullName evidence="2">Uncharacterized protein</fullName>
    </submittedName>
</protein>
<gene>
    <name evidence="2" type="ORF">A2838_02565</name>
</gene>
<feature type="transmembrane region" description="Helical" evidence="1">
    <location>
        <begin position="32"/>
        <end position="62"/>
    </location>
</feature>
<accession>A0A1G2T0C3</accession>
<organism evidence="2 3">
    <name type="scientific">Candidatus Zambryskibacteria bacterium RIFCSPHIGHO2_01_FULL_46_25</name>
    <dbReference type="NCBI Taxonomy" id="1802738"/>
    <lineage>
        <taxon>Bacteria</taxon>
        <taxon>Candidatus Zambryskiibacteriota</taxon>
    </lineage>
</organism>
<dbReference type="Proteomes" id="UP000178107">
    <property type="component" value="Unassembled WGS sequence"/>
</dbReference>
<evidence type="ECO:0000313" key="3">
    <source>
        <dbReference type="Proteomes" id="UP000178107"/>
    </source>
</evidence>
<sequence length="106" mass="11836">MAKKAVTTVEDIRPTELPEFRRSQRFENAKNVIQIALMVMLAGALFIFLVLLIIAGVTQYVLPDTEGVRALSKLFVEVAENAKTVALFALGFFFREYLNAKLVSAK</sequence>